<keyword evidence="1" id="KW-0472">Membrane</keyword>
<name>A0ABY4M053_9ACTN</name>
<dbReference type="Proteomes" id="UP000830115">
    <property type="component" value="Chromosome"/>
</dbReference>
<dbReference type="EMBL" id="CP086322">
    <property type="protein sequence ID" value="UQA91073.1"/>
    <property type="molecule type" value="Genomic_DNA"/>
</dbReference>
<reference evidence="2" key="1">
    <citation type="submission" date="2021-10" db="EMBL/GenBank/DDBJ databases">
        <title>Streptomyces nigrumlapis sp.nov.,an antimicrobial producing actinobacterium isolated from Black Gobi rocks.</title>
        <authorList>
            <person name="Wen Y."/>
            <person name="Zhang W."/>
            <person name="Liu X.G."/>
        </authorList>
    </citation>
    <scope>NUCLEOTIDE SEQUENCE</scope>
    <source>
        <strain evidence="2">ST13-2-2</strain>
    </source>
</reference>
<organism evidence="2 3">
    <name type="scientific">Streptomyces halobius</name>
    <dbReference type="NCBI Taxonomy" id="2879846"/>
    <lineage>
        <taxon>Bacteria</taxon>
        <taxon>Bacillati</taxon>
        <taxon>Actinomycetota</taxon>
        <taxon>Actinomycetes</taxon>
        <taxon>Kitasatosporales</taxon>
        <taxon>Streptomycetaceae</taxon>
        <taxon>Streptomyces</taxon>
    </lineage>
</organism>
<evidence type="ECO:0000313" key="2">
    <source>
        <dbReference type="EMBL" id="UQA91073.1"/>
    </source>
</evidence>
<sequence>MNAADIGVLIGAGGLIALLACYFLGPKKARLADLRGGVQEIGPAEFAVRGKSF</sequence>
<gene>
    <name evidence="2" type="ORF">K9S39_03520</name>
</gene>
<evidence type="ECO:0000256" key="1">
    <source>
        <dbReference type="SAM" id="Phobius"/>
    </source>
</evidence>
<dbReference type="RefSeq" id="WP_248861865.1">
    <property type="nucleotide sequence ID" value="NZ_CP086322.1"/>
</dbReference>
<keyword evidence="1" id="KW-1133">Transmembrane helix</keyword>
<keyword evidence="3" id="KW-1185">Reference proteome</keyword>
<proteinExistence type="predicted"/>
<evidence type="ECO:0000313" key="3">
    <source>
        <dbReference type="Proteomes" id="UP000830115"/>
    </source>
</evidence>
<protein>
    <submittedName>
        <fullName evidence="2">Uncharacterized protein</fullName>
    </submittedName>
</protein>
<keyword evidence="1" id="KW-0812">Transmembrane</keyword>
<accession>A0ABY4M053</accession>
<feature type="transmembrane region" description="Helical" evidence="1">
    <location>
        <begin position="6"/>
        <end position="25"/>
    </location>
</feature>